<dbReference type="EMBL" id="CP011367">
    <property type="protein sequence ID" value="AKJ94152.1"/>
    <property type="molecule type" value="Genomic_DNA"/>
</dbReference>
<dbReference type="InterPro" id="IPR022792">
    <property type="entry name" value="T2SS_protein-GspN"/>
</dbReference>
<evidence type="ECO:0000313" key="12">
    <source>
        <dbReference type="EMBL" id="AKJ94152.1"/>
    </source>
</evidence>
<keyword evidence="7 11" id="KW-0812">Transmembrane</keyword>
<gene>
    <name evidence="12" type="ORF">TVD_01645</name>
</gene>
<evidence type="ECO:0000256" key="6">
    <source>
        <dbReference type="ARBA" id="ARBA00022519"/>
    </source>
</evidence>
<evidence type="ECO:0000256" key="9">
    <source>
        <dbReference type="ARBA" id="ARBA00023136"/>
    </source>
</evidence>
<dbReference type="AlphaFoldDB" id="A0A0G3G3U6"/>
<dbReference type="STRING" id="106634.TVD_01645"/>
<proteinExistence type="inferred from homology"/>
<organism evidence="12 13">
    <name type="scientific">Thioalkalivibrio versutus</name>
    <dbReference type="NCBI Taxonomy" id="106634"/>
    <lineage>
        <taxon>Bacteria</taxon>
        <taxon>Pseudomonadati</taxon>
        <taxon>Pseudomonadota</taxon>
        <taxon>Gammaproteobacteria</taxon>
        <taxon>Chromatiales</taxon>
        <taxon>Ectothiorhodospiraceae</taxon>
        <taxon>Thioalkalivibrio</taxon>
    </lineage>
</organism>
<dbReference type="KEGG" id="tvr:TVD_01645"/>
<dbReference type="GO" id="GO:0015628">
    <property type="term" value="P:protein secretion by the type II secretion system"/>
    <property type="evidence" value="ECO:0007669"/>
    <property type="project" value="InterPro"/>
</dbReference>
<comment type="similarity">
    <text evidence="2">Belongs to the GSP N family.</text>
</comment>
<evidence type="ECO:0000256" key="1">
    <source>
        <dbReference type="ARBA" id="ARBA00004533"/>
    </source>
</evidence>
<accession>A0A0G3G3U6</accession>
<evidence type="ECO:0000256" key="5">
    <source>
        <dbReference type="ARBA" id="ARBA00022475"/>
    </source>
</evidence>
<keyword evidence="11" id="KW-1133">Transmembrane helix</keyword>
<evidence type="ECO:0000256" key="7">
    <source>
        <dbReference type="ARBA" id="ARBA00022692"/>
    </source>
</evidence>
<reference evidence="12 13" key="1">
    <citation type="submission" date="2015-04" db="EMBL/GenBank/DDBJ databases">
        <title>Complete Sequence for the Genome of the Thioalkalivibrio versutus D301.</title>
        <authorList>
            <person name="Mu T."/>
            <person name="Zhou J."/>
            <person name="Xu X."/>
        </authorList>
    </citation>
    <scope>NUCLEOTIDE SEQUENCE [LARGE SCALE GENOMIC DNA]</scope>
    <source>
        <strain evidence="12 13">D301</strain>
    </source>
</reference>
<keyword evidence="4" id="KW-0813">Transport</keyword>
<name>A0A0G3G3U6_9GAMM</name>
<keyword evidence="9 11" id="KW-0472">Membrane</keyword>
<protein>
    <recommendedName>
        <fullName evidence="3">Type II secretion system protein N</fullName>
    </recommendedName>
    <alternativeName>
        <fullName evidence="10">General secretion pathway protein N</fullName>
    </alternativeName>
</protein>
<dbReference type="Pfam" id="PF01203">
    <property type="entry name" value="T2SSN"/>
    <property type="match status" value="1"/>
</dbReference>
<keyword evidence="13" id="KW-1185">Reference proteome</keyword>
<keyword evidence="5" id="KW-1003">Cell membrane</keyword>
<evidence type="ECO:0000256" key="2">
    <source>
        <dbReference type="ARBA" id="ARBA00007208"/>
    </source>
</evidence>
<evidence type="ECO:0000313" key="13">
    <source>
        <dbReference type="Proteomes" id="UP000064201"/>
    </source>
</evidence>
<evidence type="ECO:0000256" key="3">
    <source>
        <dbReference type="ARBA" id="ARBA00021563"/>
    </source>
</evidence>
<evidence type="ECO:0000256" key="4">
    <source>
        <dbReference type="ARBA" id="ARBA00022448"/>
    </source>
</evidence>
<sequence length="272" mass="29326">MTVAPDNRVDERHRDRPAWFSLGALFVLVLLLALVVRAPASVALAGAERWAGLPDTITWERVHGSLWQGSVEGVQSPVGPLGQLRWDVRPGELLRGGLGADILWTPPGGGELRGALRLGLDSVQLSGLEGALPAAALHQWDTGIPLVLDGRLQTSGLHLRIHRDGTVEQAAGRVNWQEAAAGLPRPLPLGEQRATLREEDQRLGIDLDAAPDAELGITGTIRLDLRTDPPGMDARVVLDPRAHADAAIQRLLENNLRRDDQGRYLWTAGSAP</sequence>
<evidence type="ECO:0000256" key="10">
    <source>
        <dbReference type="ARBA" id="ARBA00030772"/>
    </source>
</evidence>
<dbReference type="GO" id="GO:0015627">
    <property type="term" value="C:type II protein secretion system complex"/>
    <property type="evidence" value="ECO:0007669"/>
    <property type="project" value="InterPro"/>
</dbReference>
<evidence type="ECO:0000256" key="8">
    <source>
        <dbReference type="ARBA" id="ARBA00022927"/>
    </source>
</evidence>
<dbReference type="Proteomes" id="UP000064201">
    <property type="component" value="Chromosome"/>
</dbReference>
<keyword evidence="8" id="KW-0653">Protein transport</keyword>
<comment type="subcellular location">
    <subcellularLocation>
        <location evidence="1">Cell inner membrane</location>
    </subcellularLocation>
</comment>
<dbReference type="PATRIC" id="fig|106634.4.peg.336"/>
<keyword evidence="6" id="KW-0997">Cell inner membrane</keyword>
<dbReference type="RefSeq" id="WP_047250641.1">
    <property type="nucleotide sequence ID" value="NZ_CP011367.1"/>
</dbReference>
<evidence type="ECO:0000256" key="11">
    <source>
        <dbReference type="SAM" id="Phobius"/>
    </source>
</evidence>
<dbReference type="GO" id="GO:0005886">
    <property type="term" value="C:plasma membrane"/>
    <property type="evidence" value="ECO:0007669"/>
    <property type="project" value="UniProtKB-SubCell"/>
</dbReference>
<dbReference type="OrthoDB" id="6706905at2"/>
<feature type="transmembrane region" description="Helical" evidence="11">
    <location>
        <begin position="18"/>
        <end position="36"/>
    </location>
</feature>